<name>A0AAD6ZWB1_9AGAR</name>
<dbReference type="EMBL" id="JARIHO010000024">
    <property type="protein sequence ID" value="KAJ7342893.1"/>
    <property type="molecule type" value="Genomic_DNA"/>
</dbReference>
<evidence type="ECO:0000256" key="1">
    <source>
        <dbReference type="SAM" id="Phobius"/>
    </source>
</evidence>
<protein>
    <submittedName>
        <fullName evidence="2">Uncharacterized protein</fullName>
    </submittedName>
</protein>
<comment type="caution">
    <text evidence="2">The sequence shown here is derived from an EMBL/GenBank/DDBJ whole genome shotgun (WGS) entry which is preliminary data.</text>
</comment>
<keyword evidence="3" id="KW-1185">Reference proteome</keyword>
<dbReference type="AlphaFoldDB" id="A0AAD6ZWB1"/>
<feature type="transmembrane region" description="Helical" evidence="1">
    <location>
        <begin position="20"/>
        <end position="39"/>
    </location>
</feature>
<dbReference type="Proteomes" id="UP001218218">
    <property type="component" value="Unassembled WGS sequence"/>
</dbReference>
<keyword evidence="1" id="KW-0812">Transmembrane</keyword>
<feature type="transmembrane region" description="Helical" evidence="1">
    <location>
        <begin position="51"/>
        <end position="73"/>
    </location>
</feature>
<sequence>MSISLSEAQLLGNWFETLTYGMYFVTCGFCARTLLCIGPEDRWRRPSEIRWLILSVGIALFVVATFDVIIGLLHNLQAFEFYTGEGGAAQELGDISGWINVARTTAHVAQMILGDFVLASASTLSCLLAFNSFTSILFQIYRCYIVYSRRWKVLMPSLILYFGGVAIAIKLVEAQASLNRAKTTVSSSEIRPWSETFFCITAVQNTLTTGLLIWRIWRVEREIEEFRTSASGTRNNHSPFRKVIRVIAESGFAYTLMVFLTFLVDLCNTNLVYCFADLTHQATGIAFNVVIMRTSPSRDEQFTIFAAKGPSAAENGALNRLRFRAHITELPADIDDGDFAVKSIRASFVGPHEDLQMNTNTYNTHDKTEPEGC</sequence>
<feature type="transmembrane region" description="Helical" evidence="1">
    <location>
        <begin position="153"/>
        <end position="172"/>
    </location>
</feature>
<keyword evidence="1" id="KW-1133">Transmembrane helix</keyword>
<evidence type="ECO:0000313" key="2">
    <source>
        <dbReference type="EMBL" id="KAJ7342893.1"/>
    </source>
</evidence>
<gene>
    <name evidence="2" type="ORF">DFH08DRAFT_962924</name>
</gene>
<evidence type="ECO:0000313" key="3">
    <source>
        <dbReference type="Proteomes" id="UP001218218"/>
    </source>
</evidence>
<feature type="transmembrane region" description="Helical" evidence="1">
    <location>
        <begin position="116"/>
        <end position="141"/>
    </location>
</feature>
<accession>A0AAD6ZWB1</accession>
<keyword evidence="1" id="KW-0472">Membrane</keyword>
<reference evidence="2" key="1">
    <citation type="submission" date="2023-03" db="EMBL/GenBank/DDBJ databases">
        <title>Massive genome expansion in bonnet fungi (Mycena s.s.) driven by repeated elements and novel gene families across ecological guilds.</title>
        <authorList>
            <consortium name="Lawrence Berkeley National Laboratory"/>
            <person name="Harder C.B."/>
            <person name="Miyauchi S."/>
            <person name="Viragh M."/>
            <person name="Kuo A."/>
            <person name="Thoen E."/>
            <person name="Andreopoulos B."/>
            <person name="Lu D."/>
            <person name="Skrede I."/>
            <person name="Drula E."/>
            <person name="Henrissat B."/>
            <person name="Morin E."/>
            <person name="Kohler A."/>
            <person name="Barry K."/>
            <person name="LaButti K."/>
            <person name="Morin E."/>
            <person name="Salamov A."/>
            <person name="Lipzen A."/>
            <person name="Mereny Z."/>
            <person name="Hegedus B."/>
            <person name="Baldrian P."/>
            <person name="Stursova M."/>
            <person name="Weitz H."/>
            <person name="Taylor A."/>
            <person name="Grigoriev I.V."/>
            <person name="Nagy L.G."/>
            <person name="Martin F."/>
            <person name="Kauserud H."/>
        </authorList>
    </citation>
    <scope>NUCLEOTIDE SEQUENCE</scope>
    <source>
        <strain evidence="2">CBHHK002</strain>
    </source>
</reference>
<organism evidence="2 3">
    <name type="scientific">Mycena albidolilacea</name>
    <dbReference type="NCBI Taxonomy" id="1033008"/>
    <lineage>
        <taxon>Eukaryota</taxon>
        <taxon>Fungi</taxon>
        <taxon>Dikarya</taxon>
        <taxon>Basidiomycota</taxon>
        <taxon>Agaricomycotina</taxon>
        <taxon>Agaricomycetes</taxon>
        <taxon>Agaricomycetidae</taxon>
        <taxon>Agaricales</taxon>
        <taxon>Marasmiineae</taxon>
        <taxon>Mycenaceae</taxon>
        <taxon>Mycena</taxon>
    </lineage>
</organism>
<proteinExistence type="predicted"/>